<dbReference type="AlphaFoldDB" id="A0A1I7GTS6"/>
<reference evidence="3 4" key="1">
    <citation type="submission" date="2016-10" db="EMBL/GenBank/DDBJ databases">
        <authorList>
            <person name="de Groot N.N."/>
        </authorList>
    </citation>
    <scope>NUCLEOTIDE SEQUENCE [LARGE SCALE GENOMIC DNA]</scope>
    <source>
        <strain evidence="3 4">Nm24</strain>
    </source>
</reference>
<feature type="coiled-coil region" evidence="1">
    <location>
        <begin position="323"/>
        <end position="388"/>
    </location>
</feature>
<dbReference type="NCBIfam" id="TIGR03007">
    <property type="entry name" value="pepcterm_ChnLen"/>
    <property type="match status" value="1"/>
</dbReference>
<evidence type="ECO:0000256" key="1">
    <source>
        <dbReference type="SAM" id="Coils"/>
    </source>
</evidence>
<dbReference type="RefSeq" id="WP_074927751.1">
    <property type="nucleotide sequence ID" value="NZ_FPBL01000003.1"/>
</dbReference>
<sequence>MSDLIAQILVYIKGIWKYRWVSVASAWIIAVAGWFFVYKMPDNYQASARIYVDTQSILRPLMAGMTVSPNPDQQITIMSRTLISRPNVERIVRMVDLDIKITDDSAKEKLVTSLMSDIKLKTTGSDNIFMISYDDKDPKLAKDIVQALLTIFVEGGLEGKKQDSASALRFIDQQIAAYEEKLVAAEAALTAFKQKNLGFLPGQGGDYYSQLVTAAEELEKARLALLEAEQARDAVKKQITGDEPVLLLEVGEVSPQSIVNPEIDSRIQSLNTNLDNLMLNFTDQHPDVVATKRLIAQLEERKVEEAKLMGPISNHGKNYDPMMQQLNIALTESEAQVASMKARVGEYEARYERLKSMSNTVPAVEVEMQQLNRDYSVNKANYEKLLERRASAEISGELTSTSGLMSFRIVDPPTVPELPSGPDRKKFLTLVLIGALAGGVGLAFVISQIRPTFHSQTTLRELTGLPILGIVPMVWTEKEKVKDKRQIYVFGISLIMLVACYVVLLVYYIKPHVMQTT</sequence>
<evidence type="ECO:0000313" key="3">
    <source>
        <dbReference type="EMBL" id="SFU51863.1"/>
    </source>
</evidence>
<dbReference type="OrthoDB" id="9795292at2"/>
<gene>
    <name evidence="3" type="ORF">SAMN05216339_103171</name>
</gene>
<dbReference type="PANTHER" id="PTHR32309:SF13">
    <property type="entry name" value="FERRIC ENTEROBACTIN TRANSPORT PROTEIN FEPE"/>
    <property type="match status" value="1"/>
</dbReference>
<keyword evidence="2" id="KW-1133">Transmembrane helix</keyword>
<dbReference type="Proteomes" id="UP000183926">
    <property type="component" value="Unassembled WGS sequence"/>
</dbReference>
<dbReference type="GO" id="GO:0004713">
    <property type="term" value="F:protein tyrosine kinase activity"/>
    <property type="evidence" value="ECO:0007669"/>
    <property type="project" value="TreeGrafter"/>
</dbReference>
<protein>
    <submittedName>
        <fullName evidence="3">Polysaccharide chain length determinant protein, PEP-CTERM locus subfamily</fullName>
    </submittedName>
</protein>
<dbReference type="InterPro" id="IPR050445">
    <property type="entry name" value="Bact_polysacc_biosynth/exp"/>
</dbReference>
<name>A0A1I7GTS6_9PROT</name>
<dbReference type="InterPro" id="IPR014345">
    <property type="entry name" value="XrtA_polysacc_chain"/>
</dbReference>
<feature type="transmembrane region" description="Helical" evidence="2">
    <location>
        <begin position="487"/>
        <end position="509"/>
    </location>
</feature>
<feature type="transmembrane region" description="Helical" evidence="2">
    <location>
        <begin position="427"/>
        <end position="446"/>
    </location>
</feature>
<proteinExistence type="predicted"/>
<feature type="coiled-coil region" evidence="1">
    <location>
        <begin position="168"/>
        <end position="238"/>
    </location>
</feature>
<evidence type="ECO:0000256" key="2">
    <source>
        <dbReference type="SAM" id="Phobius"/>
    </source>
</evidence>
<evidence type="ECO:0000313" key="4">
    <source>
        <dbReference type="Proteomes" id="UP000183926"/>
    </source>
</evidence>
<feature type="transmembrane region" description="Helical" evidence="2">
    <location>
        <begin position="20"/>
        <end position="38"/>
    </location>
</feature>
<dbReference type="GO" id="GO:0005886">
    <property type="term" value="C:plasma membrane"/>
    <property type="evidence" value="ECO:0007669"/>
    <property type="project" value="TreeGrafter"/>
</dbReference>
<accession>A0A1I7GTS6</accession>
<organism evidence="3 4">
    <name type="scientific">Nitrosomonas eutropha</name>
    <dbReference type="NCBI Taxonomy" id="916"/>
    <lineage>
        <taxon>Bacteria</taxon>
        <taxon>Pseudomonadati</taxon>
        <taxon>Pseudomonadota</taxon>
        <taxon>Betaproteobacteria</taxon>
        <taxon>Nitrosomonadales</taxon>
        <taxon>Nitrosomonadaceae</taxon>
        <taxon>Nitrosomonas</taxon>
    </lineage>
</organism>
<keyword evidence="1" id="KW-0175">Coiled coil</keyword>
<dbReference type="EMBL" id="FPBL01000003">
    <property type="protein sequence ID" value="SFU51863.1"/>
    <property type="molecule type" value="Genomic_DNA"/>
</dbReference>
<keyword evidence="2" id="KW-0812">Transmembrane</keyword>
<keyword evidence="2" id="KW-0472">Membrane</keyword>
<dbReference type="PANTHER" id="PTHR32309">
    <property type="entry name" value="TYROSINE-PROTEIN KINASE"/>
    <property type="match status" value="1"/>
</dbReference>